<feature type="compositionally biased region" description="Low complexity" evidence="1">
    <location>
        <begin position="115"/>
        <end position="127"/>
    </location>
</feature>
<accession>A0A6A7C065</accession>
<feature type="region of interest" description="Disordered" evidence="1">
    <location>
        <begin position="76"/>
        <end position="145"/>
    </location>
</feature>
<feature type="compositionally biased region" description="Polar residues" evidence="1">
    <location>
        <begin position="1"/>
        <end position="17"/>
    </location>
</feature>
<keyword evidence="3" id="KW-1185">Reference proteome</keyword>
<feature type="compositionally biased region" description="Basic and acidic residues" evidence="1">
    <location>
        <begin position="206"/>
        <end position="215"/>
    </location>
</feature>
<feature type="compositionally biased region" description="Low complexity" evidence="1">
    <location>
        <begin position="76"/>
        <end position="102"/>
    </location>
</feature>
<feature type="region of interest" description="Disordered" evidence="1">
    <location>
        <begin position="1"/>
        <end position="54"/>
    </location>
</feature>
<organism evidence="2 3">
    <name type="scientific">Piedraia hortae CBS 480.64</name>
    <dbReference type="NCBI Taxonomy" id="1314780"/>
    <lineage>
        <taxon>Eukaryota</taxon>
        <taxon>Fungi</taxon>
        <taxon>Dikarya</taxon>
        <taxon>Ascomycota</taxon>
        <taxon>Pezizomycotina</taxon>
        <taxon>Dothideomycetes</taxon>
        <taxon>Dothideomycetidae</taxon>
        <taxon>Capnodiales</taxon>
        <taxon>Piedraiaceae</taxon>
        <taxon>Piedraia</taxon>
    </lineage>
</organism>
<sequence length="215" mass="22167">MLNEPTQQNPNTSTFLQRATKESLPPIPREPTIHPLAENPASLSEPTVQPPTHKINGTLTLALQVFHPVSGFDFTSGSNSSSGSGSSSSANQLPSSSSSSSSRYLTPKSFQHVASSSSGTGSLHSHLNQVSSSVGSEGDGAGAPAPVVETTQTRVLGWGVVKRFALRVGTILAMKKGGAMITNQGDGVGNPKDDDSVSINSAITVRRPDGKSSSS</sequence>
<protein>
    <submittedName>
        <fullName evidence="2">Uncharacterized protein</fullName>
    </submittedName>
</protein>
<evidence type="ECO:0000313" key="2">
    <source>
        <dbReference type="EMBL" id="KAF2860702.1"/>
    </source>
</evidence>
<reference evidence="2" key="1">
    <citation type="journal article" date="2020" name="Stud. Mycol.">
        <title>101 Dothideomycetes genomes: a test case for predicting lifestyles and emergence of pathogens.</title>
        <authorList>
            <person name="Haridas S."/>
            <person name="Albert R."/>
            <person name="Binder M."/>
            <person name="Bloem J."/>
            <person name="Labutti K."/>
            <person name="Salamov A."/>
            <person name="Andreopoulos B."/>
            <person name="Baker S."/>
            <person name="Barry K."/>
            <person name="Bills G."/>
            <person name="Bluhm B."/>
            <person name="Cannon C."/>
            <person name="Castanera R."/>
            <person name="Culley D."/>
            <person name="Daum C."/>
            <person name="Ezra D."/>
            <person name="Gonzalez J."/>
            <person name="Henrissat B."/>
            <person name="Kuo A."/>
            <person name="Liang C."/>
            <person name="Lipzen A."/>
            <person name="Lutzoni F."/>
            <person name="Magnuson J."/>
            <person name="Mondo S."/>
            <person name="Nolan M."/>
            <person name="Ohm R."/>
            <person name="Pangilinan J."/>
            <person name="Park H.-J."/>
            <person name="Ramirez L."/>
            <person name="Alfaro M."/>
            <person name="Sun H."/>
            <person name="Tritt A."/>
            <person name="Yoshinaga Y."/>
            <person name="Zwiers L.-H."/>
            <person name="Turgeon B."/>
            <person name="Goodwin S."/>
            <person name="Spatafora J."/>
            <person name="Crous P."/>
            <person name="Grigoriev I."/>
        </authorList>
    </citation>
    <scope>NUCLEOTIDE SEQUENCE</scope>
    <source>
        <strain evidence="2">CBS 480.64</strain>
    </source>
</reference>
<evidence type="ECO:0000313" key="3">
    <source>
        <dbReference type="Proteomes" id="UP000799421"/>
    </source>
</evidence>
<evidence type="ECO:0000256" key="1">
    <source>
        <dbReference type="SAM" id="MobiDB-lite"/>
    </source>
</evidence>
<proteinExistence type="predicted"/>
<name>A0A6A7C065_9PEZI</name>
<feature type="region of interest" description="Disordered" evidence="1">
    <location>
        <begin position="180"/>
        <end position="215"/>
    </location>
</feature>
<gene>
    <name evidence="2" type="ORF">K470DRAFT_264304</name>
</gene>
<dbReference type="AlphaFoldDB" id="A0A6A7C065"/>
<dbReference type="EMBL" id="MU005979">
    <property type="protein sequence ID" value="KAF2860702.1"/>
    <property type="molecule type" value="Genomic_DNA"/>
</dbReference>
<dbReference type="Proteomes" id="UP000799421">
    <property type="component" value="Unassembled WGS sequence"/>
</dbReference>